<sequence length="117" mass="13668">MKSNAVDQYILRQKGAIRIMMEILNDFLTSPELELSSTLKYGLPFYASDKQAICYLHKCKDGTLDITFWNGKSLFHQFKQLQLRDRKRMASLNYAKPEEMNLELIRDIANETKSSRT</sequence>
<protein>
    <recommendedName>
        <fullName evidence="1">YdhG-like domain-containing protein</fullName>
    </recommendedName>
</protein>
<dbReference type="EMBL" id="OU015584">
    <property type="protein sequence ID" value="CAG5082183.1"/>
    <property type="molecule type" value="Genomic_DNA"/>
</dbReference>
<feature type="domain" description="YdhG-like" evidence="1">
    <location>
        <begin position="30"/>
        <end position="111"/>
    </location>
</feature>
<organism evidence="2 3">
    <name type="scientific">Parvicella tangerina</name>
    <dbReference type="NCBI Taxonomy" id="2829795"/>
    <lineage>
        <taxon>Bacteria</taxon>
        <taxon>Pseudomonadati</taxon>
        <taxon>Bacteroidota</taxon>
        <taxon>Flavobacteriia</taxon>
        <taxon>Flavobacteriales</taxon>
        <taxon>Parvicellaceae</taxon>
        <taxon>Parvicella</taxon>
    </lineage>
</organism>
<gene>
    <name evidence="2" type="ORF">CRYO30217_01830</name>
</gene>
<dbReference type="AlphaFoldDB" id="A0A916JMP5"/>
<evidence type="ECO:0000259" key="1">
    <source>
        <dbReference type="Pfam" id="PF08818"/>
    </source>
</evidence>
<proteinExistence type="predicted"/>
<name>A0A916JMP5_9FLAO</name>
<dbReference type="SUPFAM" id="SSF159888">
    <property type="entry name" value="YdhG-like"/>
    <property type="match status" value="1"/>
</dbReference>
<dbReference type="RefSeq" id="WP_258542025.1">
    <property type="nucleotide sequence ID" value="NZ_OU015584.1"/>
</dbReference>
<dbReference type="Pfam" id="PF08818">
    <property type="entry name" value="DUF1801"/>
    <property type="match status" value="1"/>
</dbReference>
<keyword evidence="3" id="KW-1185">Reference proteome</keyword>
<dbReference type="Proteomes" id="UP000683507">
    <property type="component" value="Chromosome"/>
</dbReference>
<evidence type="ECO:0000313" key="3">
    <source>
        <dbReference type="Proteomes" id="UP000683507"/>
    </source>
</evidence>
<reference evidence="2" key="1">
    <citation type="submission" date="2021-04" db="EMBL/GenBank/DDBJ databases">
        <authorList>
            <person name="Rodrigo-Torres L."/>
            <person name="Arahal R. D."/>
            <person name="Lucena T."/>
        </authorList>
    </citation>
    <scope>NUCLEOTIDE SEQUENCE</scope>
    <source>
        <strain evidence="2">AS29M-1</strain>
    </source>
</reference>
<dbReference type="InterPro" id="IPR014922">
    <property type="entry name" value="YdhG-like"/>
</dbReference>
<dbReference type="KEGG" id="ptan:CRYO30217_01830"/>
<dbReference type="Gene3D" id="3.90.1150.200">
    <property type="match status" value="1"/>
</dbReference>
<accession>A0A916JMP5</accession>
<evidence type="ECO:0000313" key="2">
    <source>
        <dbReference type="EMBL" id="CAG5082183.1"/>
    </source>
</evidence>